<organism evidence="15 16">
    <name type="scientific">Sphingomonas vulcanisoli</name>
    <dbReference type="NCBI Taxonomy" id="1658060"/>
    <lineage>
        <taxon>Bacteria</taxon>
        <taxon>Pseudomonadati</taxon>
        <taxon>Pseudomonadota</taxon>
        <taxon>Alphaproteobacteria</taxon>
        <taxon>Sphingomonadales</taxon>
        <taxon>Sphingomonadaceae</taxon>
        <taxon>Sphingomonas</taxon>
    </lineage>
</organism>
<comment type="caution">
    <text evidence="15">The sequence shown here is derived from an EMBL/GenBank/DDBJ whole genome shotgun (WGS) entry which is preliminary data.</text>
</comment>
<keyword evidence="15" id="KW-0282">Flagellum</keyword>
<dbReference type="PRINTS" id="PR00954">
    <property type="entry name" value="FLGMOTORFLIG"/>
</dbReference>
<keyword evidence="8 11" id="KW-0472">Membrane</keyword>
<dbReference type="PIRSF" id="PIRSF003161">
    <property type="entry name" value="FliG"/>
    <property type="match status" value="1"/>
</dbReference>
<keyword evidence="15" id="KW-0969">Cilium</keyword>
<evidence type="ECO:0000256" key="5">
    <source>
        <dbReference type="ARBA" id="ARBA00022475"/>
    </source>
</evidence>
<dbReference type="Proteomes" id="UP000727456">
    <property type="component" value="Unassembled WGS sequence"/>
</dbReference>
<evidence type="ECO:0000256" key="9">
    <source>
        <dbReference type="ARBA" id="ARBA00023143"/>
    </source>
</evidence>
<dbReference type="NCBIfam" id="TIGR00207">
    <property type="entry name" value="fliG"/>
    <property type="match status" value="1"/>
</dbReference>
<feature type="domain" description="Flagellar motor switch protein FliG N-terminal" evidence="14">
    <location>
        <begin position="16"/>
        <end position="114"/>
    </location>
</feature>
<evidence type="ECO:0000256" key="10">
    <source>
        <dbReference type="ARBA" id="ARBA00025598"/>
    </source>
</evidence>
<evidence type="ECO:0000256" key="1">
    <source>
        <dbReference type="ARBA" id="ARBA00004117"/>
    </source>
</evidence>
<evidence type="ECO:0000259" key="14">
    <source>
        <dbReference type="Pfam" id="PF14842"/>
    </source>
</evidence>
<name>A0ABX0TVK7_9SPHN</name>
<evidence type="ECO:0000256" key="3">
    <source>
        <dbReference type="ARBA" id="ARBA00010299"/>
    </source>
</evidence>
<evidence type="ECO:0000256" key="6">
    <source>
        <dbReference type="ARBA" id="ARBA00022500"/>
    </source>
</evidence>
<proteinExistence type="inferred from homology"/>
<dbReference type="InterPro" id="IPR023087">
    <property type="entry name" value="Flg_Motor_Flig_C"/>
</dbReference>
<comment type="function">
    <text evidence="10 11">FliG is one of three proteins (FliG, FliN, FliM) that forms the rotor-mounted switch complex (C ring), located at the base of the basal body. This complex interacts with the CheY and CheZ chemotaxis proteins, in addition to contacting components of the motor that determine the direction of flagellar rotation.</text>
</comment>
<evidence type="ECO:0000256" key="8">
    <source>
        <dbReference type="ARBA" id="ARBA00023136"/>
    </source>
</evidence>
<evidence type="ECO:0000259" key="13">
    <source>
        <dbReference type="Pfam" id="PF14841"/>
    </source>
</evidence>
<dbReference type="InterPro" id="IPR032779">
    <property type="entry name" value="FliG_M"/>
</dbReference>
<feature type="domain" description="Flagellar motor switch protein FliG C-terminal" evidence="12">
    <location>
        <begin position="229"/>
        <end position="335"/>
    </location>
</feature>
<evidence type="ECO:0000256" key="7">
    <source>
        <dbReference type="ARBA" id="ARBA00022779"/>
    </source>
</evidence>
<keyword evidence="6 11" id="KW-0145">Chemotaxis</keyword>
<feature type="domain" description="Flagellar motor switch protein FliG middle" evidence="13">
    <location>
        <begin position="125"/>
        <end position="194"/>
    </location>
</feature>
<evidence type="ECO:0000313" key="16">
    <source>
        <dbReference type="Proteomes" id="UP000727456"/>
    </source>
</evidence>
<keyword evidence="15" id="KW-0966">Cell projection</keyword>
<dbReference type="Pfam" id="PF01706">
    <property type="entry name" value="FliG_C"/>
    <property type="match status" value="1"/>
</dbReference>
<comment type="similarity">
    <text evidence="3 11">Belongs to the FliG family.</text>
</comment>
<evidence type="ECO:0000256" key="2">
    <source>
        <dbReference type="ARBA" id="ARBA00004413"/>
    </source>
</evidence>
<dbReference type="RefSeq" id="WP_167075334.1">
    <property type="nucleotide sequence ID" value="NZ_JAAOZC010000013.1"/>
</dbReference>
<keyword evidence="16" id="KW-1185">Reference proteome</keyword>
<accession>A0ABX0TVK7</accession>
<keyword evidence="9 11" id="KW-0975">Bacterial flagellum</keyword>
<dbReference type="InterPro" id="IPR028263">
    <property type="entry name" value="FliG_N"/>
</dbReference>
<dbReference type="PANTHER" id="PTHR30534">
    <property type="entry name" value="FLAGELLAR MOTOR SWITCH PROTEIN FLIG"/>
    <property type="match status" value="1"/>
</dbReference>
<keyword evidence="11" id="KW-0997">Cell inner membrane</keyword>
<dbReference type="Pfam" id="PF14842">
    <property type="entry name" value="FliG_N"/>
    <property type="match status" value="1"/>
</dbReference>
<dbReference type="Pfam" id="PF14841">
    <property type="entry name" value="FliG_M"/>
    <property type="match status" value="1"/>
</dbReference>
<keyword evidence="5 11" id="KW-1003">Cell membrane</keyword>
<sequence>MVEQTPVPATDSSPASGSEIAAIMLMLLEESEAAEVIGRLDPEEVERLGASMFSVADVSEREINSVLDEFVRRAKSRTTLGFAADSQIRGMMERALGPDRAAPILGRIRPVNQPQALDSLKWMEPATIASLVEGEHPQLIALVLAHLAPERAAEVLQMLPEDMQTPIIQRVATLGPVSPEAIEDIERLLTRPLRRPQSAAIGRPRGGVSEAAQIVNNSRKASEQRILKALQKLDKNLARSIEDEMFVFENLNALDDKNLGMLLRAVESDILVVSLKGADERLKARMFGCMSSRAAQSIQDAITDKGPMRMADVQIAQKEMLSIARRLAAEGTINLGGKGDDDYV</sequence>
<dbReference type="PANTHER" id="PTHR30534:SF0">
    <property type="entry name" value="FLAGELLAR MOTOR SWITCH PROTEIN FLIG"/>
    <property type="match status" value="1"/>
</dbReference>
<dbReference type="InterPro" id="IPR011002">
    <property type="entry name" value="FliG_a-hlx"/>
</dbReference>
<dbReference type="InterPro" id="IPR000090">
    <property type="entry name" value="Flg_Motor_Flig"/>
</dbReference>
<comment type="subcellular location">
    <subcellularLocation>
        <location evidence="1 11">Bacterial flagellum basal body</location>
    </subcellularLocation>
    <subcellularLocation>
        <location evidence="11">Cell inner membrane</location>
        <topology evidence="11">Peripheral membrane protein</topology>
        <orientation evidence="11">Cytoplasmic side</orientation>
    </subcellularLocation>
    <subcellularLocation>
        <location evidence="2">Cell membrane</location>
        <topology evidence="2">Peripheral membrane protein</topology>
        <orientation evidence="2">Cytoplasmic side</orientation>
    </subcellularLocation>
</comment>
<evidence type="ECO:0000259" key="12">
    <source>
        <dbReference type="Pfam" id="PF01706"/>
    </source>
</evidence>
<evidence type="ECO:0000256" key="11">
    <source>
        <dbReference type="PIRNR" id="PIRNR003161"/>
    </source>
</evidence>
<dbReference type="SUPFAM" id="SSF48029">
    <property type="entry name" value="FliG"/>
    <property type="match status" value="2"/>
</dbReference>
<protein>
    <recommendedName>
        <fullName evidence="4 11">Flagellar motor switch protein FliG</fullName>
    </recommendedName>
</protein>
<reference evidence="15 16" key="1">
    <citation type="submission" date="2020-03" db="EMBL/GenBank/DDBJ databases">
        <title>Genomic Encyclopedia of Type Strains, Phase III (KMG-III): the genomes of soil and plant-associated and newly described type strains.</title>
        <authorList>
            <person name="Whitman W."/>
        </authorList>
    </citation>
    <scope>NUCLEOTIDE SEQUENCE [LARGE SCALE GENOMIC DNA]</scope>
    <source>
        <strain evidence="15 16">CECT 8804</strain>
    </source>
</reference>
<evidence type="ECO:0000256" key="4">
    <source>
        <dbReference type="ARBA" id="ARBA00021870"/>
    </source>
</evidence>
<gene>
    <name evidence="15" type="ORF">FHS31_003214</name>
</gene>
<evidence type="ECO:0000313" key="15">
    <source>
        <dbReference type="EMBL" id="NIJ09577.1"/>
    </source>
</evidence>
<dbReference type="Gene3D" id="1.10.220.30">
    <property type="match status" value="3"/>
</dbReference>
<keyword evidence="7 11" id="KW-0283">Flagellar rotation</keyword>
<dbReference type="EMBL" id="JAAOZC010000013">
    <property type="protein sequence ID" value="NIJ09577.1"/>
    <property type="molecule type" value="Genomic_DNA"/>
</dbReference>